<feature type="active site" description="Charge relay system" evidence="5">
    <location>
        <position position="230"/>
    </location>
</feature>
<keyword evidence="3 5" id="KW-0378">Hydrolase</keyword>
<feature type="active site" description="Charge relay system" evidence="5">
    <location>
        <position position="198"/>
    </location>
</feature>
<dbReference type="GO" id="GO:0006508">
    <property type="term" value="P:proteolysis"/>
    <property type="evidence" value="ECO:0007669"/>
    <property type="project" value="UniProtKB-KW"/>
</dbReference>
<evidence type="ECO:0000313" key="8">
    <source>
        <dbReference type="EMBL" id="TCS64089.1"/>
    </source>
</evidence>
<dbReference type="GO" id="GO:0004252">
    <property type="term" value="F:serine-type endopeptidase activity"/>
    <property type="evidence" value="ECO:0007669"/>
    <property type="project" value="UniProtKB-UniRule"/>
</dbReference>
<evidence type="ECO:0000256" key="1">
    <source>
        <dbReference type="ARBA" id="ARBA00011073"/>
    </source>
</evidence>
<evidence type="ECO:0000259" key="7">
    <source>
        <dbReference type="Pfam" id="PF00082"/>
    </source>
</evidence>
<accession>A0A4R3JDH2</accession>
<dbReference type="PROSITE" id="PS51892">
    <property type="entry name" value="SUBTILASE"/>
    <property type="match status" value="1"/>
</dbReference>
<dbReference type="RefSeq" id="WP_132938058.1">
    <property type="nucleotide sequence ID" value="NZ_CP119676.1"/>
</dbReference>
<feature type="domain" description="Peptidase S8/S53" evidence="7">
    <location>
        <begin position="189"/>
        <end position="432"/>
    </location>
</feature>
<evidence type="ECO:0000256" key="6">
    <source>
        <dbReference type="SAM" id="MobiDB-lite"/>
    </source>
</evidence>
<dbReference type="SUPFAM" id="SSF52743">
    <property type="entry name" value="Subtilisin-like"/>
    <property type="match status" value="1"/>
</dbReference>
<feature type="region of interest" description="Disordered" evidence="6">
    <location>
        <begin position="65"/>
        <end position="86"/>
    </location>
</feature>
<organism evidence="8 9">
    <name type="scientific">Varunaivibrio sulfuroxidans</name>
    <dbReference type="NCBI Taxonomy" id="1773489"/>
    <lineage>
        <taxon>Bacteria</taxon>
        <taxon>Pseudomonadati</taxon>
        <taxon>Pseudomonadota</taxon>
        <taxon>Alphaproteobacteria</taxon>
        <taxon>Rhodospirillales</taxon>
        <taxon>Magnetovibrionaceae</taxon>
        <taxon>Varunaivibrio</taxon>
    </lineage>
</organism>
<keyword evidence="4 5" id="KW-0720">Serine protease</keyword>
<dbReference type="PANTHER" id="PTHR43806">
    <property type="entry name" value="PEPTIDASE S8"/>
    <property type="match status" value="1"/>
</dbReference>
<evidence type="ECO:0000256" key="4">
    <source>
        <dbReference type="ARBA" id="ARBA00022825"/>
    </source>
</evidence>
<name>A0A4R3JDH2_9PROT</name>
<dbReference type="EMBL" id="SLZW01000002">
    <property type="protein sequence ID" value="TCS64089.1"/>
    <property type="molecule type" value="Genomic_DNA"/>
</dbReference>
<evidence type="ECO:0000313" key="9">
    <source>
        <dbReference type="Proteomes" id="UP000295304"/>
    </source>
</evidence>
<reference evidence="8 9" key="1">
    <citation type="submission" date="2019-03" db="EMBL/GenBank/DDBJ databases">
        <title>Genomic Encyclopedia of Type Strains, Phase IV (KMG-IV): sequencing the most valuable type-strain genomes for metagenomic binning, comparative biology and taxonomic classification.</title>
        <authorList>
            <person name="Goeker M."/>
        </authorList>
    </citation>
    <scope>NUCLEOTIDE SEQUENCE [LARGE SCALE GENOMIC DNA]</scope>
    <source>
        <strain evidence="8 9">DSM 101688</strain>
    </source>
</reference>
<dbReference type="InterPro" id="IPR036852">
    <property type="entry name" value="Peptidase_S8/S53_dom_sf"/>
</dbReference>
<comment type="similarity">
    <text evidence="1 5">Belongs to the peptidase S8 family.</text>
</comment>
<evidence type="ECO:0000256" key="3">
    <source>
        <dbReference type="ARBA" id="ARBA00022801"/>
    </source>
</evidence>
<dbReference type="PANTHER" id="PTHR43806:SF11">
    <property type="entry name" value="CEREVISIN-RELATED"/>
    <property type="match status" value="1"/>
</dbReference>
<dbReference type="InterPro" id="IPR050131">
    <property type="entry name" value="Peptidase_S8_subtilisin-like"/>
</dbReference>
<gene>
    <name evidence="8" type="ORF">EDD55_102128</name>
</gene>
<dbReference type="InterPro" id="IPR015500">
    <property type="entry name" value="Peptidase_S8_subtilisin-rel"/>
</dbReference>
<dbReference type="AlphaFoldDB" id="A0A4R3JDH2"/>
<feature type="active site" description="Charge relay system" evidence="5">
    <location>
        <position position="383"/>
    </location>
</feature>
<keyword evidence="2 5" id="KW-0645">Protease</keyword>
<evidence type="ECO:0000256" key="5">
    <source>
        <dbReference type="PROSITE-ProRule" id="PRU01240"/>
    </source>
</evidence>
<dbReference type="Gene3D" id="3.40.50.200">
    <property type="entry name" value="Peptidase S8/S53 domain"/>
    <property type="match status" value="1"/>
</dbReference>
<dbReference type="InterPro" id="IPR000209">
    <property type="entry name" value="Peptidase_S8/S53_dom"/>
</dbReference>
<dbReference type="CDD" id="cd05561">
    <property type="entry name" value="Peptidases_S8_4"/>
    <property type="match status" value="1"/>
</dbReference>
<dbReference type="Pfam" id="PF00082">
    <property type="entry name" value="Peptidase_S8"/>
    <property type="match status" value="1"/>
</dbReference>
<dbReference type="InterPro" id="IPR023827">
    <property type="entry name" value="Peptidase_S8_Asp-AS"/>
</dbReference>
<dbReference type="Proteomes" id="UP000295304">
    <property type="component" value="Unassembled WGS sequence"/>
</dbReference>
<dbReference type="PROSITE" id="PS00136">
    <property type="entry name" value="SUBTILASE_ASP"/>
    <property type="match status" value="1"/>
</dbReference>
<dbReference type="PRINTS" id="PR00723">
    <property type="entry name" value="SUBTILISIN"/>
</dbReference>
<protein>
    <submittedName>
        <fullName evidence="8">Subtilase family protein</fullName>
    </submittedName>
</protein>
<dbReference type="OrthoDB" id="5930286at2"/>
<sequence>MNKLIFYAVVLLAITLGIWVTITYHDFFVSYLSSQTTSSSSTQRKAPLGIGAPGNVGPAIAERKQRQSPFGTTNPWAAAPEKQRKKGQIVVSDPPAQFEDQARLLGFKIIETVRLKSLGMRILRLRIPRGSTITQAIGALRTHMPGLDIDANHTFDPSSDDTPVAAPPRPAYSSARALAGWQNVAANCGKGIRIGIIDSGVDLLHPALKNSHIVTQSFHTPRHKPGQRGHGTAVAAEIVGSAKWGGLLPGATLYAANMFEVNENGGETGSVVGLAKSLDWMAQEHLQVVNLSIAGADNRIVRKVIARSAAQGMILVAAAGNWGPRSKPAYPAAYDDVIAVTATAGEGAIYFHANQGDYIEFSEPGVGLWTAVPGGGKTQSGTSFAAPMVTVLAALKAHRDGVQANTEAVRAFLRKYAHDLGRPGRDPVFGWGLTNILPYCAP</sequence>
<comment type="caution">
    <text evidence="8">The sequence shown here is derived from an EMBL/GenBank/DDBJ whole genome shotgun (WGS) entry which is preliminary data.</text>
</comment>
<evidence type="ECO:0000256" key="2">
    <source>
        <dbReference type="ARBA" id="ARBA00022670"/>
    </source>
</evidence>
<proteinExistence type="inferred from homology"/>
<keyword evidence="9" id="KW-1185">Reference proteome</keyword>